<comment type="similarity">
    <text evidence="4 12">Belongs to the glycosyl hydrolase 2 family.</text>
</comment>
<dbReference type="SUPFAM" id="SSF51445">
    <property type="entry name" value="(Trans)glycosidases"/>
    <property type="match status" value="1"/>
</dbReference>
<dbReference type="Gene3D" id="3.20.20.80">
    <property type="entry name" value="Glycosidases"/>
    <property type="match status" value="1"/>
</dbReference>
<evidence type="ECO:0000256" key="9">
    <source>
        <dbReference type="ARBA" id="ARBA00022837"/>
    </source>
</evidence>
<dbReference type="GO" id="GO:0030246">
    <property type="term" value="F:carbohydrate binding"/>
    <property type="evidence" value="ECO:0007669"/>
    <property type="project" value="InterPro"/>
</dbReference>
<dbReference type="PROSITE" id="PS00608">
    <property type="entry name" value="GLYCOSYL_HYDROL_F2_2"/>
    <property type="match status" value="1"/>
</dbReference>
<dbReference type="EC" id="3.2.1.23" evidence="6 12"/>
<evidence type="ECO:0000313" key="15">
    <source>
        <dbReference type="EMBL" id="PWG80960.1"/>
    </source>
</evidence>
<evidence type="ECO:0000256" key="6">
    <source>
        <dbReference type="ARBA" id="ARBA00012756"/>
    </source>
</evidence>
<dbReference type="FunFam" id="3.20.20.80:FF:000018">
    <property type="entry name" value="Beta-galactosidase"/>
    <property type="match status" value="1"/>
</dbReference>
<evidence type="ECO:0000256" key="7">
    <source>
        <dbReference type="ARBA" id="ARBA00013303"/>
    </source>
</evidence>
<keyword evidence="10 12" id="KW-0326">Glycosidase</keyword>
<dbReference type="EMBL" id="QEAS01000006">
    <property type="protein sequence ID" value="PWG80960.1"/>
    <property type="molecule type" value="Genomic_DNA"/>
</dbReference>
<dbReference type="InterPro" id="IPR006103">
    <property type="entry name" value="Glyco_hydro_2_cat"/>
</dbReference>
<dbReference type="SUPFAM" id="SSF49303">
    <property type="entry name" value="beta-Galactosidase/glucuronidase domain"/>
    <property type="match status" value="2"/>
</dbReference>
<dbReference type="InterPro" id="IPR013783">
    <property type="entry name" value="Ig-like_fold"/>
</dbReference>
<feature type="chain" id="PRO_5015564623" description="Beta-galactosidase" evidence="13">
    <location>
        <begin position="26"/>
        <end position="1215"/>
    </location>
</feature>
<dbReference type="Pfam" id="PF02837">
    <property type="entry name" value="Glyco_hydro_2_N"/>
    <property type="match status" value="1"/>
</dbReference>
<feature type="signal peptide" evidence="13">
    <location>
        <begin position="1"/>
        <end position="25"/>
    </location>
</feature>
<dbReference type="PANTHER" id="PTHR46323:SF2">
    <property type="entry name" value="BETA-GALACTOSIDASE"/>
    <property type="match status" value="1"/>
</dbReference>
<dbReference type="Gene3D" id="2.60.120.260">
    <property type="entry name" value="Galactose-binding domain-like"/>
    <property type="match status" value="1"/>
</dbReference>
<dbReference type="Pfam" id="PF02929">
    <property type="entry name" value="Bgal_small_N"/>
    <property type="match status" value="1"/>
</dbReference>
<evidence type="ECO:0000256" key="11">
    <source>
        <dbReference type="ARBA" id="ARBA00032230"/>
    </source>
</evidence>
<dbReference type="PANTHER" id="PTHR46323">
    <property type="entry name" value="BETA-GALACTOSIDASE"/>
    <property type="match status" value="1"/>
</dbReference>
<dbReference type="InterPro" id="IPR032312">
    <property type="entry name" value="LacZ_4"/>
</dbReference>
<dbReference type="InterPro" id="IPR023230">
    <property type="entry name" value="Glyco_hydro_2_CS"/>
</dbReference>
<name>A0A2U2PHW1_9SPHI</name>
<dbReference type="SUPFAM" id="SSF49785">
    <property type="entry name" value="Galactose-binding domain-like"/>
    <property type="match status" value="1"/>
</dbReference>
<evidence type="ECO:0000259" key="14">
    <source>
        <dbReference type="SMART" id="SM01038"/>
    </source>
</evidence>
<dbReference type="PRINTS" id="PR00132">
    <property type="entry name" value="GLHYDRLASE2"/>
</dbReference>
<dbReference type="InterPro" id="IPR011013">
    <property type="entry name" value="Gal_mutarotase_sf_dom"/>
</dbReference>
<dbReference type="SUPFAM" id="SSF74650">
    <property type="entry name" value="Galactose mutarotase-like"/>
    <property type="match status" value="1"/>
</dbReference>
<comment type="cofactor">
    <cofactor evidence="3">
        <name>Na(+)</name>
        <dbReference type="ChEBI" id="CHEBI:29101"/>
    </cofactor>
</comment>
<dbReference type="AlphaFoldDB" id="A0A2U2PHW1"/>
<dbReference type="InterPro" id="IPR017853">
    <property type="entry name" value="GH"/>
</dbReference>
<evidence type="ECO:0000256" key="10">
    <source>
        <dbReference type="ARBA" id="ARBA00023295"/>
    </source>
</evidence>
<keyword evidence="9" id="KW-0106">Calcium</keyword>
<dbReference type="Gene3D" id="2.70.98.10">
    <property type="match status" value="1"/>
</dbReference>
<dbReference type="InterPro" id="IPR006104">
    <property type="entry name" value="Glyco_hydro_2_N"/>
</dbReference>
<dbReference type="Gene3D" id="2.60.40.10">
    <property type="entry name" value="Immunoglobulins"/>
    <property type="match status" value="2"/>
</dbReference>
<dbReference type="InterPro" id="IPR006102">
    <property type="entry name" value="Ig-like_GH2"/>
</dbReference>
<organism evidence="15 16">
    <name type="scientific">Pararcticibacter amylolyticus</name>
    <dbReference type="NCBI Taxonomy" id="2173175"/>
    <lineage>
        <taxon>Bacteria</taxon>
        <taxon>Pseudomonadati</taxon>
        <taxon>Bacteroidota</taxon>
        <taxon>Sphingobacteriia</taxon>
        <taxon>Sphingobacteriales</taxon>
        <taxon>Sphingobacteriaceae</taxon>
        <taxon>Pararcticibacter</taxon>
    </lineage>
</organism>
<gene>
    <name evidence="15" type="ORF">DDR33_08445</name>
</gene>
<dbReference type="PROSITE" id="PS50231">
    <property type="entry name" value="RICIN_B_LECTIN"/>
    <property type="match status" value="1"/>
</dbReference>
<dbReference type="InterPro" id="IPR036156">
    <property type="entry name" value="Beta-gal/glucu_dom_sf"/>
</dbReference>
<dbReference type="InterPro" id="IPR006101">
    <property type="entry name" value="Glyco_hydro_2"/>
</dbReference>
<comment type="catalytic activity">
    <reaction evidence="1 12">
        <text>Hydrolysis of terminal non-reducing beta-D-galactose residues in beta-D-galactosides.</text>
        <dbReference type="EC" id="3.2.1.23"/>
    </reaction>
</comment>
<evidence type="ECO:0000256" key="5">
    <source>
        <dbReference type="ARBA" id="ARBA00011245"/>
    </source>
</evidence>
<evidence type="ECO:0000313" key="16">
    <source>
        <dbReference type="Proteomes" id="UP000245647"/>
    </source>
</evidence>
<feature type="domain" description="Beta galactosidase small chain/" evidence="14">
    <location>
        <begin position="932"/>
        <end position="1208"/>
    </location>
</feature>
<dbReference type="PROSITE" id="PS00719">
    <property type="entry name" value="GLYCOSYL_HYDROL_F2_1"/>
    <property type="match status" value="1"/>
</dbReference>
<dbReference type="Pfam" id="PF16353">
    <property type="entry name" value="LacZ_4"/>
    <property type="match status" value="1"/>
</dbReference>
<keyword evidence="13" id="KW-0732">Signal</keyword>
<dbReference type="InterPro" id="IPR035992">
    <property type="entry name" value="Ricin_B-like_lectins"/>
</dbReference>
<dbReference type="Gene3D" id="2.80.10.50">
    <property type="match status" value="1"/>
</dbReference>
<comment type="subunit">
    <text evidence="5">Monomer.</text>
</comment>
<evidence type="ECO:0000256" key="8">
    <source>
        <dbReference type="ARBA" id="ARBA00022801"/>
    </source>
</evidence>
<protein>
    <recommendedName>
        <fullName evidence="7 12">Beta-galactosidase</fullName>
        <ecNumber evidence="6 12">3.2.1.23</ecNumber>
    </recommendedName>
    <alternativeName>
        <fullName evidence="11 12">Lactase</fullName>
    </alternativeName>
</protein>
<dbReference type="SUPFAM" id="SSF50370">
    <property type="entry name" value="Ricin B-like lectins"/>
    <property type="match status" value="1"/>
</dbReference>
<proteinExistence type="inferred from homology"/>
<evidence type="ECO:0000256" key="12">
    <source>
        <dbReference type="RuleBase" id="RU361154"/>
    </source>
</evidence>
<dbReference type="GO" id="GO:0009341">
    <property type="term" value="C:beta-galactosidase complex"/>
    <property type="evidence" value="ECO:0007669"/>
    <property type="project" value="InterPro"/>
</dbReference>
<dbReference type="InterPro" id="IPR050347">
    <property type="entry name" value="Bact_Beta-galactosidase"/>
</dbReference>
<comment type="caution">
    <text evidence="15">The sequence shown here is derived from an EMBL/GenBank/DDBJ whole genome shotgun (WGS) entry which is preliminary data.</text>
</comment>
<dbReference type="InterPro" id="IPR008979">
    <property type="entry name" value="Galactose-bd-like_sf"/>
</dbReference>
<dbReference type="CDD" id="cd00161">
    <property type="entry name" value="beta-trefoil_Ricin-like"/>
    <property type="match status" value="1"/>
</dbReference>
<evidence type="ECO:0000256" key="1">
    <source>
        <dbReference type="ARBA" id="ARBA00001412"/>
    </source>
</evidence>
<dbReference type="Pfam" id="PF02836">
    <property type="entry name" value="Glyco_hydro_2_C"/>
    <property type="match status" value="1"/>
</dbReference>
<dbReference type="InterPro" id="IPR004199">
    <property type="entry name" value="B-gal_small/dom_5"/>
</dbReference>
<evidence type="ECO:0000256" key="3">
    <source>
        <dbReference type="ARBA" id="ARBA00001959"/>
    </source>
</evidence>
<evidence type="ECO:0000256" key="13">
    <source>
        <dbReference type="SAM" id="SignalP"/>
    </source>
</evidence>
<reference evidence="15 16" key="1">
    <citation type="submission" date="2018-04" db="EMBL/GenBank/DDBJ databases">
        <title>Pedobacter chongqingensis sp. nov., isolated from a rottenly hemp rope.</title>
        <authorList>
            <person name="Cai Y."/>
        </authorList>
    </citation>
    <scope>NUCLEOTIDE SEQUENCE [LARGE SCALE GENOMIC DNA]</scope>
    <source>
        <strain evidence="15 16">FJ4-8</strain>
    </source>
</reference>
<dbReference type="GO" id="GO:0004565">
    <property type="term" value="F:beta-galactosidase activity"/>
    <property type="evidence" value="ECO:0007669"/>
    <property type="project" value="UniProtKB-EC"/>
</dbReference>
<dbReference type="SMART" id="SM01038">
    <property type="entry name" value="Bgal_small_N"/>
    <property type="match status" value="1"/>
</dbReference>
<accession>A0A2U2PHW1</accession>
<evidence type="ECO:0000256" key="2">
    <source>
        <dbReference type="ARBA" id="ARBA00001913"/>
    </source>
</evidence>
<keyword evidence="16" id="KW-1185">Reference proteome</keyword>
<dbReference type="Pfam" id="PF00703">
    <property type="entry name" value="Glyco_hydro_2"/>
    <property type="match status" value="1"/>
</dbReference>
<sequence length="1215" mass="136381">MKRTIFCLQILIILFSVIHSQNCTGQNLEPGAFYKLVNGNGNIACVNEDPADLDFIYLRKETKTNYSNVWLFTSFEDGTRIISTFDSSMSIDNGNLSSPQGNPVILWGKEDDNRNQRWKISGKPNGTFTITSVASKLNLSARRDGNNLILFQTAPDNTDLSQEWKFQKSTTTITAKKKEKSPEWEDEAIFGINKEPAHATYIPFPSEASLLNDPATANPWNDTKSPLYISLNGNWKFNWVKHPSERPVSFCQTDFNDSGWKTIPVPSNPEMLGYGTPIYTNITYPFRNNPPKVMGKVPSDWSASKEPNPVGSYRRVFEIPKDWNGKEVFINFDGVISAMYVWINGKKVGYSENSFSPAEFNITPYIKPGKNLLAVEVYKYSDGSYLEDQDMTRFSGIHRRVYLYATPKVHIRDFFLKSTLSENFKSAIFSAGVKIRNNGTSSSGTSVAEVKLYDPHGNLISGAALDSKATGKLAGLQEKQLSLSGTVRNPALWSAEKPSLYTVVLVLKKADGTTEEVLSTKFGFREIRIKDSQLLVNGEPILLKGVNRHEIHPALGKAVTVESMTRDILLMKQHNINTVRSSHYPNDPNWLKLCDYYGLYIIDEANHETHGHQKISAYPSWKAAIADREIRLVERDKNHACVIIWSLGNEAGSGDNFVAARETIRSLDLSRPIHYEGRNSVADIESNMYPSVQYIIERGQAPSEKPYFMCEYAHAMGNSVGNLKEYWDAIESHKRLIGGCIWEWVDQGLEKAIPGDPSGKTFFAYGGDFGDRPNDGTFSIKGLVTSDRQIKPALLEVKRVYQYIKFEYADLQNGKVKITNKYDFLNLNEFEITWSLLENGVIIQSGTMPVTPLAPNESGVLTVPFIRPELKPEAEYHLNIDVKTKEDLPWAKKGHTVASTQFTVPLKVPQLPEQDIKDLPDLSVQQEDSMVKVSGKGFEIIFNRASGKIARLVYNGNEFISSEKNGIEFNLYRAMIDNDHTGDWGSEYDTRKFGFDSLTYTLKSFDIKKKAKKQLLITTVTEALSKSGFKVDTDINYLIKGDGSIAVEAAFTPDTTSKFLPRLGLRLILNEGLENVEWYGRGPHENYIDRKESAGFGIYSRKVNEMPEPYEKPQAMGNREDLRWLKISGSGNTGLEIGAKSKISFTALHFTDQDLGKAAHLYELKPRKETVISLDARQMGLGNGSCGPIQLPQYLVQVAPTAMSFTIRPYSVSSR</sequence>
<dbReference type="Proteomes" id="UP000245647">
    <property type="component" value="Unassembled WGS sequence"/>
</dbReference>
<dbReference type="InterPro" id="IPR014718">
    <property type="entry name" value="GH-type_carb-bd"/>
</dbReference>
<dbReference type="InterPro" id="IPR023232">
    <property type="entry name" value="Glyco_hydro_2_AS"/>
</dbReference>
<keyword evidence="8 12" id="KW-0378">Hydrolase</keyword>
<dbReference type="GO" id="GO:0005990">
    <property type="term" value="P:lactose catabolic process"/>
    <property type="evidence" value="ECO:0007669"/>
    <property type="project" value="TreeGrafter"/>
</dbReference>
<evidence type="ECO:0000256" key="4">
    <source>
        <dbReference type="ARBA" id="ARBA00007401"/>
    </source>
</evidence>
<comment type="cofactor">
    <cofactor evidence="2">
        <name>Ca(2+)</name>
        <dbReference type="ChEBI" id="CHEBI:29108"/>
    </cofactor>
</comment>